<comment type="caution">
    <text evidence="1">The sequence shown here is derived from an EMBL/GenBank/DDBJ whole genome shotgun (WGS) entry which is preliminary data.</text>
</comment>
<reference evidence="1" key="1">
    <citation type="journal article" date="2022" name="bioRxiv">
        <title>Population genetic analysis of Ophidiomyces ophidiicola, the causative agent of snake fungal disease, indicates recent introductions to the USA.</title>
        <authorList>
            <person name="Ladner J.T."/>
            <person name="Palmer J.M."/>
            <person name="Ettinger C.L."/>
            <person name="Stajich J.E."/>
            <person name="Farrell T.M."/>
            <person name="Glorioso B.M."/>
            <person name="Lawson B."/>
            <person name="Price S.J."/>
            <person name="Stengle A.G."/>
            <person name="Grear D.A."/>
            <person name="Lorch J.M."/>
        </authorList>
    </citation>
    <scope>NUCLEOTIDE SEQUENCE</scope>
    <source>
        <strain evidence="1">NWHC 24266-5</strain>
    </source>
</reference>
<proteinExistence type="predicted"/>
<accession>A0ACB8V2E2</accession>
<organism evidence="1">
    <name type="scientific">Ophidiomyces ophidiicola</name>
    <dbReference type="NCBI Taxonomy" id="1387563"/>
    <lineage>
        <taxon>Eukaryota</taxon>
        <taxon>Fungi</taxon>
        <taxon>Dikarya</taxon>
        <taxon>Ascomycota</taxon>
        <taxon>Pezizomycotina</taxon>
        <taxon>Eurotiomycetes</taxon>
        <taxon>Eurotiomycetidae</taxon>
        <taxon>Onygenales</taxon>
        <taxon>Onygenaceae</taxon>
        <taxon>Ophidiomyces</taxon>
    </lineage>
</organism>
<sequence>MHSRTPALARHKCVGAGLLLLCGQLANAGKLTHSHDFAKRTYRYGEKVPISCLNRTIDAGEHISDSSGNLQYIPFPICNETHDPLSFHYGVSETVTCTIDSLPDTLYHLFEYYVHSDAPLSCRMPTVPLLEPNKHDDPTSTGEGTHDSFMDGGAPAPFTPLTMALQGTLQKSHLHIWSDMNVLIHQSIERHDKKTAKGKRVPGQVVAGAAYSIPAMKTVAEEEKKKKNVKKADGANMRVTWDPWKPGEGAKVLRGEPLTFKFRVSWTQESDLSALVAAQNRPMTLISVLYNCFLFAVAASIGGMIVLCWEQYRRRKGRLWNGDGILGHSSSGQGGFFSRKGHGVSINLGSGSKPNGYGGYGFDGKNAVSSGGYGGYSSGKRD</sequence>
<protein>
    <submittedName>
        <fullName evidence="1">Uncharacterized protein</fullName>
    </submittedName>
</protein>
<dbReference type="EMBL" id="JALBCA010000018">
    <property type="protein sequence ID" value="KAI2390372.1"/>
    <property type="molecule type" value="Genomic_DNA"/>
</dbReference>
<name>A0ACB8V2E2_9EURO</name>
<gene>
    <name evidence="1" type="ORF">LOY88_001706</name>
</gene>
<evidence type="ECO:0000313" key="1">
    <source>
        <dbReference type="EMBL" id="KAI2390372.1"/>
    </source>
</evidence>